<sequence>MKNIIYYIVVLLLLCSCDDYLNVVPDNVPTIEHSFRNRIGAEKFLFSCYSYRPPVGSVDKDPAMNGGDETWECYNKTRYVFTNSYLARGYQNVSDPILNTWDGRQGSRSLWQGIRDCNIFIENAYKVVDFQPGEMKRMIAEAEFLKAYYHFYLLKSYGPIPITDHNLPINVSVDEVQVFRDPVDKVFKYIVEKLDQIIPDLPYPEQMILETELGRADRLTALTMKAEVLLYEASPLFNGNSDYVNFKDERGISLFPQSYDDEKWKHAADACKIAIDECAAHGKLLHRVVDPLVSSQDPFFQEQTTYREAICGLRNKELIWPSTNINTTFLSINASARIVRMSAENLNKATSEWAPTIKLIEKYYSENGVPINEDKDWVNNNWYNQRFKLRPEPSNVDERMKVELNKQTVYLHFHREPRFYASLGFDKGVYFGSGYYNFTGETRNVQYCNFINFGKSGYQGGSGYSITGYSVKKMHSFKDALSHNNSTKKYFSFPIYRLANLYLMYAEALNEYSGPSSEVFKYLDDIRSRAGLQGVKESWTQYSINPTKPDTKDGLRDIIHQERTIELAFEGKRFWDIRRWKKIEVLNEQPRGWNILADNQEEFYKVLNIAVEPVEFGVKDYFWPLKESNLDVNEHLIQNYGW</sequence>
<evidence type="ECO:0000313" key="1">
    <source>
        <dbReference type="EMBL" id="QZE13277.1"/>
    </source>
</evidence>
<name>A0AC61NLV8_9BACT</name>
<protein>
    <submittedName>
        <fullName evidence="1">RagB/SusD family nutrient uptake outer membrane protein</fullName>
    </submittedName>
</protein>
<organism evidence="1 2">
    <name type="scientific">Halosquirtibacter laminarini</name>
    <dbReference type="NCBI Taxonomy" id="3374600"/>
    <lineage>
        <taxon>Bacteria</taxon>
        <taxon>Pseudomonadati</taxon>
        <taxon>Bacteroidota</taxon>
        <taxon>Bacteroidia</taxon>
        <taxon>Marinilabiliales</taxon>
        <taxon>Prolixibacteraceae</taxon>
        <taxon>Halosquirtibacter</taxon>
    </lineage>
</organism>
<dbReference type="EMBL" id="CP081303">
    <property type="protein sequence ID" value="QZE13277.1"/>
    <property type="molecule type" value="Genomic_DNA"/>
</dbReference>
<reference evidence="1" key="1">
    <citation type="submission" date="2021-08" db="EMBL/GenBank/DDBJ databases">
        <title>Novel anaerobic bacterium isolated from sea squirt in East Sea, Republic of Korea.</title>
        <authorList>
            <person name="Nguyen T.H."/>
            <person name="Li Z."/>
            <person name="Lee Y.-J."/>
            <person name="Ko J."/>
            <person name="Kim S.-G."/>
        </authorList>
    </citation>
    <scope>NUCLEOTIDE SEQUENCE</scope>
    <source>
        <strain evidence="1">KCTC 25031</strain>
    </source>
</reference>
<accession>A0AC61NLV8</accession>
<evidence type="ECO:0000313" key="2">
    <source>
        <dbReference type="Proteomes" id="UP000826212"/>
    </source>
</evidence>
<gene>
    <name evidence="1" type="ORF">K4L44_11845</name>
</gene>
<keyword evidence="2" id="KW-1185">Reference proteome</keyword>
<proteinExistence type="predicted"/>
<dbReference type="Proteomes" id="UP000826212">
    <property type="component" value="Chromosome"/>
</dbReference>